<dbReference type="EMBL" id="EU016576">
    <property type="protein sequence ID" value="ABZ06480.1"/>
    <property type="molecule type" value="Genomic_DNA"/>
</dbReference>
<protein>
    <submittedName>
        <fullName evidence="1">Uncharacterized protein</fullName>
    </submittedName>
</protein>
<proteinExistence type="predicted"/>
<evidence type="ECO:0000313" key="1">
    <source>
        <dbReference type="EMBL" id="ABZ06480.1"/>
    </source>
</evidence>
<name>B3T1M1_9ZZZZ</name>
<organism evidence="1">
    <name type="scientific">uncultured marine microorganism HF4000_010I05</name>
    <dbReference type="NCBI Taxonomy" id="455517"/>
    <lineage>
        <taxon>unclassified sequences</taxon>
        <taxon>environmental samples</taxon>
    </lineage>
</organism>
<reference evidence="1" key="1">
    <citation type="journal article" date="2008" name="ISME J.">
        <title>Genomic patterns of recombination, clonal divergence and environment in marine microbial populations.</title>
        <authorList>
            <person name="Konstantinidis K.T."/>
            <person name="Delong E.F."/>
        </authorList>
    </citation>
    <scope>NUCLEOTIDE SEQUENCE</scope>
</reference>
<dbReference type="AlphaFoldDB" id="B3T1M1"/>
<accession>B3T1M1</accession>
<gene>
    <name evidence="1" type="ORF">ALOHA_HF4000010I05ctg1g45</name>
</gene>
<sequence>MDKYLEFLQIKALSDSHILSCRQYLGGFVNITSKITVESACSYFSRCRHRKVSTRIRYAGCQRGFPQYVGLSFKIPINRKRWELRQIFTPTYCRSSWRMPPIRWTSP</sequence>